<dbReference type="AlphaFoldDB" id="A0AAV4WWR0"/>
<dbReference type="Proteomes" id="UP001054837">
    <property type="component" value="Unassembled WGS sequence"/>
</dbReference>
<sequence>MSGELFKRKNFRVKSAILKASRAKLLGKYPIFKWPQPRREGLPLPTVALNGKKSEERQCHEIRLERPGLLSIGGHNTVQRDFSNFFFPFFPASLVRTGYFLSLPLASLGRL</sequence>
<evidence type="ECO:0000313" key="1">
    <source>
        <dbReference type="EMBL" id="GIY87337.1"/>
    </source>
</evidence>
<organism evidence="1 2">
    <name type="scientific">Caerostris darwini</name>
    <dbReference type="NCBI Taxonomy" id="1538125"/>
    <lineage>
        <taxon>Eukaryota</taxon>
        <taxon>Metazoa</taxon>
        <taxon>Ecdysozoa</taxon>
        <taxon>Arthropoda</taxon>
        <taxon>Chelicerata</taxon>
        <taxon>Arachnida</taxon>
        <taxon>Araneae</taxon>
        <taxon>Araneomorphae</taxon>
        <taxon>Entelegynae</taxon>
        <taxon>Araneoidea</taxon>
        <taxon>Araneidae</taxon>
        <taxon>Caerostris</taxon>
    </lineage>
</organism>
<dbReference type="EMBL" id="BPLQ01015333">
    <property type="protein sequence ID" value="GIY87337.1"/>
    <property type="molecule type" value="Genomic_DNA"/>
</dbReference>
<keyword evidence="2" id="KW-1185">Reference proteome</keyword>
<reference evidence="1 2" key="1">
    <citation type="submission" date="2021-06" db="EMBL/GenBank/DDBJ databases">
        <title>Caerostris darwini draft genome.</title>
        <authorList>
            <person name="Kono N."/>
            <person name="Arakawa K."/>
        </authorList>
    </citation>
    <scope>NUCLEOTIDE SEQUENCE [LARGE SCALE GENOMIC DNA]</scope>
</reference>
<name>A0AAV4WWR0_9ARAC</name>
<gene>
    <name evidence="1" type="ORF">CDAR_87591</name>
</gene>
<accession>A0AAV4WWR0</accession>
<proteinExistence type="predicted"/>
<evidence type="ECO:0000313" key="2">
    <source>
        <dbReference type="Proteomes" id="UP001054837"/>
    </source>
</evidence>
<comment type="caution">
    <text evidence="1">The sequence shown here is derived from an EMBL/GenBank/DDBJ whole genome shotgun (WGS) entry which is preliminary data.</text>
</comment>
<protein>
    <submittedName>
        <fullName evidence="1">Uncharacterized protein</fullName>
    </submittedName>
</protein>